<sequence length="183" mass="20006">MNLHSTHRLQPIPGYLYLARPAPPSLTALSDSLPSPLFADATPSPDRAPHHPVPSPHARQAPVAAPDKADLARLLIVWLEALDGRRSPATLKSVRFHPHVPATLPSLRQRLQLGTPTDRADAASMLNTVHIQQAATHKTRFCASVVIRGRVRALAGTGRLVRVRKHKESPAAVVWRVETLHII</sequence>
<proteinExistence type="predicted"/>
<gene>
    <name evidence="2" type="ORF">GP473_07125</name>
</gene>
<dbReference type="RefSeq" id="WP_186276771.1">
    <property type="nucleotide sequence ID" value="NZ_CP046883.1"/>
</dbReference>
<evidence type="ECO:0000313" key="3">
    <source>
        <dbReference type="Proteomes" id="UP000515275"/>
    </source>
</evidence>
<name>A0A7G7YPN5_9CORY</name>
<dbReference type="Proteomes" id="UP000515275">
    <property type="component" value="Chromosome"/>
</dbReference>
<dbReference type="KEGG" id="cans:GP473_07125"/>
<dbReference type="AlphaFoldDB" id="A0A7G7YPN5"/>
<evidence type="ECO:0000256" key="1">
    <source>
        <dbReference type="SAM" id="MobiDB-lite"/>
    </source>
</evidence>
<dbReference type="Pfam" id="PF20060">
    <property type="entry name" value="DUF6459"/>
    <property type="match status" value="1"/>
</dbReference>
<protein>
    <submittedName>
        <fullName evidence="2">Uncharacterized protein</fullName>
    </submittedName>
</protein>
<accession>A0A7G7YPN5</accession>
<reference evidence="2 3" key="1">
    <citation type="submission" date="2019-12" db="EMBL/GenBank/DDBJ databases">
        <title>Corynebacterium sp. nov., isolated from feces of the Anser Albifrons in China.</title>
        <authorList>
            <person name="Liu Q."/>
        </authorList>
    </citation>
    <scope>NUCLEOTIDE SEQUENCE [LARGE SCALE GENOMIC DNA]</scope>
    <source>
        <strain evidence="2 3">23H37-10</strain>
    </source>
</reference>
<evidence type="ECO:0000313" key="2">
    <source>
        <dbReference type="EMBL" id="QNH96455.1"/>
    </source>
</evidence>
<feature type="region of interest" description="Disordered" evidence="1">
    <location>
        <begin position="30"/>
        <end position="64"/>
    </location>
</feature>
<keyword evidence="3" id="KW-1185">Reference proteome</keyword>
<dbReference type="EMBL" id="CP046883">
    <property type="protein sequence ID" value="QNH96455.1"/>
    <property type="molecule type" value="Genomic_DNA"/>
</dbReference>
<organism evidence="2 3">
    <name type="scientific">Corynebacterium anserum</name>
    <dbReference type="NCBI Taxonomy" id="2684406"/>
    <lineage>
        <taxon>Bacteria</taxon>
        <taxon>Bacillati</taxon>
        <taxon>Actinomycetota</taxon>
        <taxon>Actinomycetes</taxon>
        <taxon>Mycobacteriales</taxon>
        <taxon>Corynebacteriaceae</taxon>
        <taxon>Corynebacterium</taxon>
    </lineage>
</organism>
<dbReference type="InterPro" id="IPR045596">
    <property type="entry name" value="DUF6459"/>
</dbReference>